<feature type="compositionally biased region" description="Acidic residues" evidence="1">
    <location>
        <begin position="1549"/>
        <end position="1561"/>
    </location>
</feature>
<feature type="compositionally biased region" description="Polar residues" evidence="1">
    <location>
        <begin position="1044"/>
        <end position="1063"/>
    </location>
</feature>
<feature type="region of interest" description="Disordered" evidence="1">
    <location>
        <begin position="981"/>
        <end position="1098"/>
    </location>
</feature>
<feature type="compositionally biased region" description="Polar residues" evidence="1">
    <location>
        <begin position="1346"/>
        <end position="1355"/>
    </location>
</feature>
<feature type="region of interest" description="Disordered" evidence="1">
    <location>
        <begin position="1239"/>
        <end position="1292"/>
    </location>
</feature>
<feature type="compositionally biased region" description="Basic and acidic residues" evidence="1">
    <location>
        <begin position="1619"/>
        <end position="1634"/>
    </location>
</feature>
<name>J5QJW2_TRIAS</name>
<feature type="compositionally biased region" description="Low complexity" evidence="1">
    <location>
        <begin position="1512"/>
        <end position="1525"/>
    </location>
</feature>
<gene>
    <name evidence="2" type="ORF">A1Q1_03414</name>
</gene>
<dbReference type="Proteomes" id="UP000002748">
    <property type="component" value="Unassembled WGS sequence"/>
</dbReference>
<feature type="region of interest" description="Disordered" evidence="1">
    <location>
        <begin position="1443"/>
        <end position="1490"/>
    </location>
</feature>
<dbReference type="EMBL" id="ALBS01000231">
    <property type="protein sequence ID" value="EJT47728.1"/>
    <property type="molecule type" value="Genomic_DNA"/>
</dbReference>
<dbReference type="VEuPathDB" id="FungiDB:A1Q1_03414"/>
<feature type="compositionally biased region" description="Low complexity" evidence="1">
    <location>
        <begin position="264"/>
        <end position="293"/>
    </location>
</feature>
<feature type="compositionally biased region" description="Polar residues" evidence="1">
    <location>
        <begin position="1599"/>
        <end position="1611"/>
    </location>
</feature>
<feature type="compositionally biased region" description="Basic residues" evidence="1">
    <location>
        <begin position="328"/>
        <end position="338"/>
    </location>
</feature>
<evidence type="ECO:0000313" key="2">
    <source>
        <dbReference type="EMBL" id="EJT47728.1"/>
    </source>
</evidence>
<feature type="region of interest" description="Disordered" evidence="1">
    <location>
        <begin position="1394"/>
        <end position="1415"/>
    </location>
</feature>
<feature type="compositionally biased region" description="Low complexity" evidence="1">
    <location>
        <begin position="83"/>
        <end position="96"/>
    </location>
</feature>
<feature type="compositionally biased region" description="Basic and acidic residues" evidence="1">
    <location>
        <begin position="1459"/>
        <end position="1486"/>
    </location>
</feature>
<dbReference type="RefSeq" id="XP_014178687.1">
    <property type="nucleotide sequence ID" value="XM_014323212.1"/>
</dbReference>
<feature type="compositionally biased region" description="Low complexity" evidence="1">
    <location>
        <begin position="1140"/>
        <end position="1160"/>
    </location>
</feature>
<feature type="compositionally biased region" description="Low complexity" evidence="1">
    <location>
        <begin position="596"/>
        <end position="618"/>
    </location>
</feature>
<evidence type="ECO:0000256" key="1">
    <source>
        <dbReference type="SAM" id="MobiDB-lite"/>
    </source>
</evidence>
<proteinExistence type="predicted"/>
<feature type="region of interest" description="Disordered" evidence="1">
    <location>
        <begin position="1"/>
        <end position="28"/>
    </location>
</feature>
<feature type="compositionally biased region" description="Pro residues" evidence="1">
    <location>
        <begin position="201"/>
        <end position="227"/>
    </location>
</feature>
<feature type="compositionally biased region" description="Polar residues" evidence="1">
    <location>
        <begin position="389"/>
        <end position="405"/>
    </location>
</feature>
<feature type="compositionally biased region" description="Polar residues" evidence="1">
    <location>
        <begin position="348"/>
        <end position="372"/>
    </location>
</feature>
<sequence>MSTPRRLAKLPQRKPRLAAKSKATPAAPAVTPATATVSSTVSFAHVLDAQQAMMFGRQLDMEGDEDLIDLRMFMKEALDAHDSAAGPSTSSTSAPALYLNRSPGDTERDDDMELCRGSDDEATPLSTAQPVIESPAASVYQQSEGEEEIEYHGDCDEYFEDFDYGYASGDGTRVVDSRYDYTDSEEEDESDPKSAADPESSMPPPPLPAMPPPPVPSMPPPPLPPPSRAYLNKQPSPFTAHAGPSRAPAPAVFPDSMGSFHTTAPAVFPGAAARASATVPSSGPSSGTPAFSSASPIMLKIKSADVQAAKQYSKAKGKGKEVETGPRRLAKLPTRRAKSASMEGGTPSPGTVETTAEGTSQPAATTLPSTSLGPVAPMVVEPTTPGPQPTSSAPDTATPIPTASVSRPTRRLPTRRSARLAALAASSENVVAPQPTAKGNQQSVLPSVPSIVITEPLEPAVADTATEPAAYADPYATLQVPSATAPAHVAEPSTRPLTREYDFSLLPNVAFDVSGTEDPYSYYAGVNVNNIDFSTFDFASLDLSEFDFSTPITPGTADPYLDSSYSDESTPLTTEQFQSLYSLTFSDTPEQPSNFLSSLYPPTAPSTTASSSAPNAPLGAVSGAQQGFPDGLIDPALSSPLVTGGVGAGHTGTNGDAMDTDGPELTPAEVNQLLAITNNLTLGPTDAPLTSDNAVSIVADPSPVASDFGAELMATNTTSTAETGDASMDLEEYLSTLSLTQLQQFSTWIGEQQAMELETGAAGDLSTAQVDEPMTQSARLQFVDATQASEPITLDDIAQAQTYLDEHLPLSTASESIAVDTDSPLSITAVGEAEAQAELQGLFAGFGGLSLAAASATDTAGPIPIQTDAEPVTVVSAPESMERENMDVAVDTASGATITIRDEHSAEVTSIAVVSHADDVAPVPETGATHTTEPVVTSPDAAATPVDNTEQPTVTPQDDAPQPTADTADDLTRTLHSMRMSTPAPDAARAENDKPTAVDETDAAVTVEPSSHFTVDTPVDTTTPAMPAVPDSSKNSEDSGSPVDKNTSTPDSTSANESANVHKNTADATDPAAADGATTSEAVSTAPQPLDDATDTPAPANANVDLLAEVEAKIAAALMDSLVERFAAFSASDNDDDAAVEATPTEPAPTPTAAEPDSTTCAEPAEPVLATDVDNSVNADAEATPDTEQEQVAHSQHESADDEVSSSSEEEPETKPVISETAAASLRARFRKWIVKPAEPAVSEEQEEQSAQQPEQTTQPAGTEQQEFDSEKPQELAEKDDSDDDAETAVKPVISEAAAAKLRAQFRKWSVKQAEPSISAEPQDQPDPEEQPEPANRQKLEAQPESPVSPQQERSPTIEEPSPEKSEDENAASSSEHALANLLARFQEWGGLKQADTSVSEEALAQHGSGDAVNKQAQVSAVTASAAPAVKLRDRYKHWPLKQVQSCIPEKVQAKPKPKGSEEEKKLEQPEKPEIGNDRQTAERPAAELPETVAADLCAKVRACETGFPPSGDTDGAAADVTTGASPEVQGASTELNSEAGTRTAAEDVSTDSESDSDSDEYVTAYEGSDGDSDSDDSEDGGYWTGSEAEDCAALYTSRGVSTPQRSQTVVSPCEDEKEEKKEEESREESEATEKLASSAKPFIGFPTIESAAWTVGRWRRPKPARLCREGLEKLKKEREADWRASGRLSKRSAEQFSASAGENLPGFLVAAYFPEAQPPKRLHVADSPEQAPDELASDSSGAVPPEDGMLIDEDLMEDVNQQAPPPLPVEGGGEEGHTRAAPRSLGVANRARLPRPPHSAGGEAAHRRGQEGGEGDAQAEASLAAEVPANVAPDVVAPDRWVGGGKEHG</sequence>
<feature type="compositionally biased region" description="Acidic residues" evidence="1">
    <location>
        <begin position="1569"/>
        <end position="1580"/>
    </location>
</feature>
<organism evidence="2 3">
    <name type="scientific">Trichosporon asahii var. asahii (strain ATCC 90039 / CBS 2479 / JCM 2466 / KCTC 7840 / NBRC 103889/ NCYC 2677 / UAMH 7654)</name>
    <name type="common">Yeast</name>
    <dbReference type="NCBI Taxonomy" id="1186058"/>
    <lineage>
        <taxon>Eukaryota</taxon>
        <taxon>Fungi</taxon>
        <taxon>Dikarya</taxon>
        <taxon>Basidiomycota</taxon>
        <taxon>Agaricomycotina</taxon>
        <taxon>Tremellomycetes</taxon>
        <taxon>Trichosporonales</taxon>
        <taxon>Trichosporonaceae</taxon>
        <taxon>Trichosporon</taxon>
    </lineage>
</organism>
<feature type="region of interest" description="Disordered" evidence="1">
    <location>
        <begin position="1133"/>
        <end position="1160"/>
    </location>
</feature>
<feature type="region of interest" description="Disordered" evidence="1">
    <location>
        <begin position="81"/>
        <end position="150"/>
    </location>
</feature>
<feature type="region of interest" description="Disordered" evidence="1">
    <location>
        <begin position="1504"/>
        <end position="1642"/>
    </location>
</feature>
<feature type="compositionally biased region" description="Low complexity" evidence="1">
    <location>
        <begin position="1249"/>
        <end position="1265"/>
    </location>
</feature>
<reference evidence="2 3" key="1">
    <citation type="journal article" date="2012" name="Eukaryot. Cell">
        <title>Draft genome sequence of CBS 2479, the standard type strain of Trichosporon asahii.</title>
        <authorList>
            <person name="Yang R.Y."/>
            <person name="Li H.T."/>
            <person name="Zhu H."/>
            <person name="Zhou G.P."/>
            <person name="Wang M."/>
            <person name="Wang L."/>
        </authorList>
    </citation>
    <scope>NUCLEOTIDE SEQUENCE [LARGE SCALE GENOMIC DNA]</scope>
    <source>
        <strain evidence="3">ATCC 90039 / CBS 2479 / JCM 2466 / KCTC 7840 / NCYC 2677 / UAMH 7654</strain>
    </source>
</reference>
<feature type="region of interest" description="Disordered" evidence="1">
    <location>
        <begin position="1307"/>
        <end position="1379"/>
    </location>
</feature>
<feature type="region of interest" description="Disordered" evidence="1">
    <location>
        <begin position="592"/>
        <end position="665"/>
    </location>
</feature>
<feature type="compositionally biased region" description="Basic and acidic residues" evidence="1">
    <location>
        <begin position="988"/>
        <end position="997"/>
    </location>
</feature>
<feature type="compositionally biased region" description="Basic and acidic residues" evidence="1">
    <location>
        <begin position="1269"/>
        <end position="1279"/>
    </location>
</feature>
<feature type="region of interest" description="Disordered" evidence="1">
    <location>
        <begin position="311"/>
        <end position="413"/>
    </location>
</feature>
<feature type="compositionally biased region" description="Basic residues" evidence="1">
    <location>
        <begin position="1"/>
        <end position="19"/>
    </location>
</feature>
<feature type="region of interest" description="Disordered" evidence="1">
    <location>
        <begin position="920"/>
        <end position="968"/>
    </location>
</feature>
<comment type="caution">
    <text evidence="2">The sequence shown here is derived from an EMBL/GenBank/DDBJ whole genome shotgun (WGS) entry which is preliminary data.</text>
</comment>
<accession>J5QJW2</accession>
<dbReference type="GeneID" id="25986927"/>
<feature type="region of interest" description="Disordered" evidence="1">
    <location>
        <begin position="179"/>
        <end position="293"/>
    </location>
</feature>
<feature type="region of interest" description="Disordered" evidence="1">
    <location>
        <begin position="1720"/>
        <end position="1850"/>
    </location>
</feature>
<feature type="compositionally biased region" description="Low complexity" evidence="1">
    <location>
        <begin position="1014"/>
        <end position="1031"/>
    </location>
</feature>
<feature type="region of interest" description="Disordered" evidence="1">
    <location>
        <begin position="1181"/>
        <end position="1222"/>
    </location>
</feature>
<dbReference type="KEGG" id="tasa:A1Q1_03414"/>
<feature type="compositionally biased region" description="Low complexity" evidence="1">
    <location>
        <begin position="1817"/>
        <end position="1839"/>
    </location>
</feature>
<feature type="compositionally biased region" description="Acidic residues" evidence="1">
    <location>
        <begin position="1200"/>
        <end position="1212"/>
    </location>
</feature>
<feature type="compositionally biased region" description="Polar residues" evidence="1">
    <location>
        <begin position="1531"/>
        <end position="1541"/>
    </location>
</feature>
<protein>
    <submittedName>
        <fullName evidence="2">Uncharacterized protein</fullName>
    </submittedName>
</protein>
<dbReference type="HOGENOM" id="CLU_236913_0_0_1"/>
<feature type="compositionally biased region" description="Low complexity" evidence="1">
    <location>
        <begin position="955"/>
        <end position="966"/>
    </location>
</feature>
<evidence type="ECO:0000313" key="3">
    <source>
        <dbReference type="Proteomes" id="UP000002748"/>
    </source>
</evidence>
<feature type="compositionally biased region" description="Low complexity" evidence="1">
    <location>
        <begin position="1066"/>
        <end position="1098"/>
    </location>
</feature>